<feature type="transmembrane region" description="Helical" evidence="1">
    <location>
        <begin position="31"/>
        <end position="49"/>
    </location>
</feature>
<proteinExistence type="predicted"/>
<protein>
    <recommendedName>
        <fullName evidence="4">Holin</fullName>
    </recommendedName>
</protein>
<evidence type="ECO:0000313" key="3">
    <source>
        <dbReference type="Proteomes" id="UP000252479"/>
    </source>
</evidence>
<keyword evidence="1" id="KW-1133">Transmembrane helix</keyword>
<sequence length="63" mass="7237">MRMNEKISSSVSYAWNGLIALFGSISTDAYMVLIALAGMFITAFINNYWQKKRFNRDYGDEES</sequence>
<reference evidence="2 3" key="1">
    <citation type="journal article" date="2017" name="Elife">
        <title>Extensive horizontal gene transfer in cheese-associated bacteria.</title>
        <authorList>
            <person name="Bonham K.S."/>
            <person name="Wolfe B.E."/>
            <person name="Dutton R.J."/>
        </authorList>
    </citation>
    <scope>NUCLEOTIDE SEQUENCE [LARGE SCALE GENOMIC DNA]</scope>
    <source>
        <strain evidence="2 3">JB196</strain>
    </source>
</reference>
<keyword evidence="1" id="KW-0812">Transmembrane</keyword>
<keyword evidence="3" id="KW-1185">Reference proteome</keyword>
<accession>A0A368LHC9</accession>
<name>A0A368LHC9_9VIBR</name>
<feature type="transmembrane region" description="Helical" evidence="1">
    <location>
        <begin position="7"/>
        <end position="25"/>
    </location>
</feature>
<evidence type="ECO:0008006" key="4">
    <source>
        <dbReference type="Google" id="ProtNLM"/>
    </source>
</evidence>
<gene>
    <name evidence="2" type="ORF">CIK83_11890</name>
</gene>
<dbReference type="EMBL" id="QPGL01000002">
    <property type="protein sequence ID" value="RCS70159.1"/>
    <property type="molecule type" value="Genomic_DNA"/>
</dbReference>
<organism evidence="2 3">
    <name type="scientific">Vibrio casei</name>
    <dbReference type="NCBI Taxonomy" id="673372"/>
    <lineage>
        <taxon>Bacteria</taxon>
        <taxon>Pseudomonadati</taxon>
        <taxon>Pseudomonadota</taxon>
        <taxon>Gammaproteobacteria</taxon>
        <taxon>Vibrionales</taxon>
        <taxon>Vibrionaceae</taxon>
        <taxon>Vibrio</taxon>
    </lineage>
</organism>
<evidence type="ECO:0000313" key="2">
    <source>
        <dbReference type="EMBL" id="RCS70159.1"/>
    </source>
</evidence>
<evidence type="ECO:0000256" key="1">
    <source>
        <dbReference type="SAM" id="Phobius"/>
    </source>
</evidence>
<comment type="caution">
    <text evidence="2">The sequence shown here is derived from an EMBL/GenBank/DDBJ whole genome shotgun (WGS) entry which is preliminary data.</text>
</comment>
<keyword evidence="1" id="KW-0472">Membrane</keyword>
<dbReference type="Proteomes" id="UP000252479">
    <property type="component" value="Unassembled WGS sequence"/>
</dbReference>
<dbReference type="AlphaFoldDB" id="A0A368LHC9"/>